<dbReference type="GO" id="GO:0004134">
    <property type="term" value="F:4-alpha-glucanotransferase activity"/>
    <property type="evidence" value="ECO:0007669"/>
    <property type="project" value="UniProtKB-EC"/>
</dbReference>
<evidence type="ECO:0000256" key="6">
    <source>
        <dbReference type="ARBA" id="ARBA00022679"/>
    </source>
</evidence>
<evidence type="ECO:0000256" key="4">
    <source>
        <dbReference type="ARBA" id="ARBA00020295"/>
    </source>
</evidence>
<organism evidence="10 11">
    <name type="scientific">Colwellia maritima</name>
    <dbReference type="NCBI Taxonomy" id="2912588"/>
    <lineage>
        <taxon>Bacteria</taxon>
        <taxon>Pseudomonadati</taxon>
        <taxon>Pseudomonadota</taxon>
        <taxon>Gammaproteobacteria</taxon>
        <taxon>Alteromonadales</taxon>
        <taxon>Colwelliaceae</taxon>
        <taxon>Colwellia</taxon>
    </lineage>
</organism>
<dbReference type="InterPro" id="IPR003385">
    <property type="entry name" value="Glyco_hydro_77"/>
</dbReference>
<dbReference type="EMBL" id="JAKKSL010000002">
    <property type="protein sequence ID" value="MCI2284191.1"/>
    <property type="molecule type" value="Genomic_DNA"/>
</dbReference>
<dbReference type="Pfam" id="PF02446">
    <property type="entry name" value="Glyco_hydro_77"/>
    <property type="match status" value="1"/>
</dbReference>
<dbReference type="InterPro" id="IPR017853">
    <property type="entry name" value="GH"/>
</dbReference>
<dbReference type="SUPFAM" id="SSF51445">
    <property type="entry name" value="(Trans)glycosidases"/>
    <property type="match status" value="1"/>
</dbReference>
<sequence length="176" mass="20155">MLSFKVMFFERWESGLFKRPDLYPEQSVVTISTHDTATLTGWWQGRDLQWRELLNLYPSAEAGEHERNGRASERAMLIDALNDMQVLDINKAPAQNPPEMTTELTIAVQKYLAEAPSYIQLIPLEDAIESVEQVNIPGTIDEHPNWLQKLPVSLENFFNTDSVDQLVIAMRQARPN</sequence>
<reference evidence="10" key="1">
    <citation type="submission" date="2022-01" db="EMBL/GenBank/DDBJ databases">
        <title>Colwellia maritima, isolated from seawater.</title>
        <authorList>
            <person name="Kristyanto S."/>
            <person name="Jung J."/>
            <person name="Jeon C.O."/>
        </authorList>
    </citation>
    <scope>NUCLEOTIDE SEQUENCE</scope>
    <source>
        <strain evidence="10">MSW7</strain>
    </source>
</reference>
<protein>
    <recommendedName>
        <fullName evidence="4">4-alpha-glucanotransferase</fullName>
        <ecNumber evidence="3">2.4.1.25</ecNumber>
    </recommendedName>
    <alternativeName>
        <fullName evidence="8">Amylomaltase</fullName>
    </alternativeName>
    <alternativeName>
        <fullName evidence="9">Disproportionating enzyme</fullName>
    </alternativeName>
</protein>
<dbReference type="RefSeq" id="WP_242286644.1">
    <property type="nucleotide sequence ID" value="NZ_JAKKSL010000002.1"/>
</dbReference>
<dbReference type="Proteomes" id="UP001139646">
    <property type="component" value="Unassembled WGS sequence"/>
</dbReference>
<keyword evidence="6 10" id="KW-0808">Transferase</keyword>
<comment type="catalytic activity">
    <reaction evidence="1">
        <text>Transfers a segment of a (1-&gt;4)-alpha-D-glucan to a new position in an acceptor, which may be glucose or a (1-&gt;4)-alpha-D-glucan.</text>
        <dbReference type="EC" id="2.4.1.25"/>
    </reaction>
</comment>
<proteinExistence type="inferred from homology"/>
<evidence type="ECO:0000256" key="1">
    <source>
        <dbReference type="ARBA" id="ARBA00000439"/>
    </source>
</evidence>
<keyword evidence="11" id="KW-1185">Reference proteome</keyword>
<gene>
    <name evidence="10" type="ORF">L3081_13375</name>
</gene>
<accession>A0ABS9X1W3</accession>
<comment type="caution">
    <text evidence="10">The sequence shown here is derived from an EMBL/GenBank/DDBJ whole genome shotgun (WGS) entry which is preliminary data.</text>
</comment>
<dbReference type="EC" id="2.4.1.25" evidence="3"/>
<evidence type="ECO:0000256" key="5">
    <source>
        <dbReference type="ARBA" id="ARBA00022676"/>
    </source>
</evidence>
<dbReference type="PANTHER" id="PTHR32438:SF5">
    <property type="entry name" value="4-ALPHA-GLUCANOTRANSFERASE DPE1, CHLOROPLASTIC_AMYLOPLASTIC"/>
    <property type="match status" value="1"/>
</dbReference>
<keyword evidence="7" id="KW-0119">Carbohydrate metabolism</keyword>
<keyword evidence="5 10" id="KW-0328">Glycosyltransferase</keyword>
<evidence type="ECO:0000256" key="8">
    <source>
        <dbReference type="ARBA" id="ARBA00031423"/>
    </source>
</evidence>
<evidence type="ECO:0000256" key="9">
    <source>
        <dbReference type="ARBA" id="ARBA00031501"/>
    </source>
</evidence>
<dbReference type="PANTHER" id="PTHR32438">
    <property type="entry name" value="4-ALPHA-GLUCANOTRANSFERASE DPE1, CHLOROPLASTIC/AMYLOPLASTIC"/>
    <property type="match status" value="1"/>
</dbReference>
<comment type="similarity">
    <text evidence="2">Belongs to the disproportionating enzyme family.</text>
</comment>
<evidence type="ECO:0000313" key="10">
    <source>
        <dbReference type="EMBL" id="MCI2284191.1"/>
    </source>
</evidence>
<evidence type="ECO:0000256" key="7">
    <source>
        <dbReference type="ARBA" id="ARBA00023277"/>
    </source>
</evidence>
<name>A0ABS9X1W3_9GAMM</name>
<dbReference type="Gene3D" id="3.20.20.80">
    <property type="entry name" value="Glycosidases"/>
    <property type="match status" value="1"/>
</dbReference>
<evidence type="ECO:0000256" key="3">
    <source>
        <dbReference type="ARBA" id="ARBA00012560"/>
    </source>
</evidence>
<evidence type="ECO:0000256" key="2">
    <source>
        <dbReference type="ARBA" id="ARBA00005684"/>
    </source>
</evidence>
<evidence type="ECO:0000313" key="11">
    <source>
        <dbReference type="Proteomes" id="UP001139646"/>
    </source>
</evidence>